<dbReference type="PANTHER" id="PTHR24093">
    <property type="entry name" value="CATION TRANSPORTING ATPASE"/>
    <property type="match status" value="1"/>
</dbReference>
<organism evidence="6 8">
    <name type="scientific">Camelina sativa</name>
    <name type="common">False flax</name>
    <name type="synonym">Myagrum sativum</name>
    <dbReference type="NCBI Taxonomy" id="90675"/>
    <lineage>
        <taxon>Eukaryota</taxon>
        <taxon>Viridiplantae</taxon>
        <taxon>Streptophyta</taxon>
        <taxon>Embryophyta</taxon>
        <taxon>Tracheophyta</taxon>
        <taxon>Spermatophyta</taxon>
        <taxon>Magnoliopsida</taxon>
        <taxon>eudicotyledons</taxon>
        <taxon>Gunneridae</taxon>
        <taxon>Pentapetalae</taxon>
        <taxon>rosids</taxon>
        <taxon>malvids</taxon>
        <taxon>Brassicales</taxon>
        <taxon>Brassicaceae</taxon>
        <taxon>Camelineae</taxon>
        <taxon>Camelina</taxon>
    </lineage>
</organism>
<reference evidence="7 8" key="3">
    <citation type="submission" date="2025-05" db="UniProtKB">
        <authorList>
            <consortium name="RefSeq"/>
        </authorList>
    </citation>
    <scope>IDENTIFICATION</scope>
    <source>
        <tissue evidence="7 8">Leaf</tissue>
    </source>
</reference>
<evidence type="ECO:0000259" key="5">
    <source>
        <dbReference type="Pfam" id="PF00689"/>
    </source>
</evidence>
<dbReference type="RefSeq" id="XP_019085208.1">
    <property type="nucleotide sequence ID" value="XM_019229663.1"/>
</dbReference>
<keyword evidence="4" id="KW-0812">Transmembrane</keyword>
<evidence type="ECO:0000313" key="6">
    <source>
        <dbReference type="Proteomes" id="UP000694864"/>
    </source>
</evidence>
<keyword evidence="4" id="KW-1133">Transmembrane helix</keyword>
<dbReference type="Pfam" id="PF00689">
    <property type="entry name" value="Cation_ATPase_C"/>
    <property type="match status" value="1"/>
</dbReference>
<sequence length="143" mass="15831">MMMMTCYSARPFWFLVACHDLTLMVAAVALGIKTNRVVTGIGLAMGIAGTEVAKESSDIIILDENFASVFKIVRWGRLVYANNFSSQSMLFQVVPLSAVQLLWVNLIMNIFGALVFATEPPTDHLMSFGNYFAAQEERVTLRG</sequence>
<dbReference type="Proteomes" id="UP000694864">
    <property type="component" value="Chromosome 9"/>
</dbReference>
<keyword evidence="3" id="KW-0460">Magnesium</keyword>
<dbReference type="InterPro" id="IPR006068">
    <property type="entry name" value="ATPase_P-typ_cation-transptr_C"/>
</dbReference>
<dbReference type="GeneID" id="104714454"/>
<comment type="subcellular location">
    <subcellularLocation>
        <location evidence="1">Endomembrane system</location>
        <topology evidence="1">Multi-pass membrane protein</topology>
    </subcellularLocation>
</comment>
<feature type="domain" description="Cation-transporting P-type ATPase C-terminal" evidence="5">
    <location>
        <begin position="94"/>
        <end position="127"/>
    </location>
</feature>
<name>A0ABM1QEM0_CAMSA</name>
<dbReference type="InterPro" id="IPR036412">
    <property type="entry name" value="HAD-like_sf"/>
</dbReference>
<dbReference type="Gene3D" id="1.20.1110.10">
    <property type="entry name" value="Calcium-transporting ATPase, transmembrane domain"/>
    <property type="match status" value="2"/>
</dbReference>
<dbReference type="PANTHER" id="PTHR24093:SF369">
    <property type="entry name" value="CALCIUM-TRANSPORTING ATPASE"/>
    <property type="match status" value="1"/>
</dbReference>
<protein>
    <submittedName>
        <fullName evidence="7 8">Calcium-transporting ATPase 8, plasma membrane-type-like</fullName>
    </submittedName>
</protein>
<proteinExistence type="predicted"/>
<reference evidence="6" key="1">
    <citation type="journal article" date="1997" name="Nucleic Acids Res.">
        <title>tRNAscan-SE: a program for improved detection of transfer RNA genes in genomic sequence.</title>
        <authorList>
            <person name="Lowe T.M."/>
            <person name="Eddy S.R."/>
        </authorList>
    </citation>
    <scope>NUCLEOTIDE SEQUENCE [LARGE SCALE GENOMIC DNA]</scope>
    <source>
        <strain evidence="6">r\DH55</strain>
    </source>
</reference>
<evidence type="ECO:0000256" key="2">
    <source>
        <dbReference type="ARBA" id="ARBA00022723"/>
    </source>
</evidence>
<reference evidence="6" key="2">
    <citation type="journal article" date="2014" name="Nat. Commun.">
        <title>The emerging biofuel crop Camelina sativa retains a highly undifferentiated hexaploid genome structure.</title>
        <authorList>
            <person name="Kagale S."/>
            <person name="Koh C."/>
            <person name="Nixon J."/>
            <person name="Bollina V."/>
            <person name="Clarke W.E."/>
            <person name="Tuteja R."/>
            <person name="Spillane C."/>
            <person name="Robinson S.J."/>
            <person name="Links M.G."/>
            <person name="Clarke C."/>
            <person name="Higgins E.E."/>
            <person name="Huebert T."/>
            <person name="Sharpe A.G."/>
            <person name="Parkin I.A."/>
        </authorList>
    </citation>
    <scope>NUCLEOTIDE SEQUENCE [LARGE SCALE GENOMIC DNA]</scope>
    <source>
        <strain evidence="6">r\DH55</strain>
    </source>
</reference>
<evidence type="ECO:0000256" key="4">
    <source>
        <dbReference type="SAM" id="Phobius"/>
    </source>
</evidence>
<evidence type="ECO:0000313" key="9">
    <source>
        <dbReference type="RefSeq" id="XP_019085209.1"/>
    </source>
</evidence>
<evidence type="ECO:0000256" key="1">
    <source>
        <dbReference type="ARBA" id="ARBA00004127"/>
    </source>
</evidence>
<feature type="transmembrane region" description="Helical" evidence="4">
    <location>
        <begin position="93"/>
        <end position="117"/>
    </location>
</feature>
<dbReference type="RefSeq" id="XP_019085209.1">
    <property type="nucleotide sequence ID" value="XM_019229664.1"/>
</dbReference>
<dbReference type="RefSeq" id="XP_019085207.1">
    <property type="nucleotide sequence ID" value="XM_019229662.1"/>
</dbReference>
<keyword evidence="4" id="KW-0472">Membrane</keyword>
<evidence type="ECO:0000256" key="3">
    <source>
        <dbReference type="ARBA" id="ARBA00022842"/>
    </source>
</evidence>
<evidence type="ECO:0000313" key="8">
    <source>
        <dbReference type="RefSeq" id="XP_019085208.1"/>
    </source>
</evidence>
<gene>
    <name evidence="7 8 9" type="primary">LOC104714454</name>
</gene>
<accession>A0ABM1QEM0</accession>
<dbReference type="SUPFAM" id="SSF56784">
    <property type="entry name" value="HAD-like"/>
    <property type="match status" value="1"/>
</dbReference>
<keyword evidence="6" id="KW-1185">Reference proteome</keyword>
<evidence type="ECO:0000313" key="7">
    <source>
        <dbReference type="RefSeq" id="XP_019085207.1"/>
    </source>
</evidence>
<keyword evidence="2" id="KW-0479">Metal-binding</keyword>